<comment type="caution">
    <text evidence="1">The sequence shown here is derived from an EMBL/GenBank/DDBJ whole genome shotgun (WGS) entry which is preliminary data.</text>
</comment>
<reference evidence="1" key="1">
    <citation type="submission" date="2021-03" db="EMBL/GenBank/DDBJ databases">
        <title>Evolutionary priming and transition to the ectomycorrhizal habit in an iconic lineage of mushroom-forming fungi: is preadaptation a requirement?</title>
        <authorList>
            <consortium name="DOE Joint Genome Institute"/>
            <person name="Looney B.P."/>
            <person name="Miyauchi S."/>
            <person name="Morin E."/>
            <person name="Drula E."/>
            <person name="Courty P.E."/>
            <person name="Chicoki N."/>
            <person name="Fauchery L."/>
            <person name="Kohler A."/>
            <person name="Kuo A."/>
            <person name="LaButti K."/>
            <person name="Pangilinan J."/>
            <person name="Lipzen A."/>
            <person name="Riley R."/>
            <person name="Andreopoulos W."/>
            <person name="He G."/>
            <person name="Johnson J."/>
            <person name="Barry K.W."/>
            <person name="Grigoriev I.V."/>
            <person name="Nagy L."/>
            <person name="Hibbett D."/>
            <person name="Henrissat B."/>
            <person name="Matheny P.B."/>
            <person name="Labbe J."/>
            <person name="Martin A.F."/>
        </authorList>
    </citation>
    <scope>NUCLEOTIDE SEQUENCE</scope>
    <source>
        <strain evidence="1">BPL698</strain>
    </source>
</reference>
<dbReference type="EMBL" id="JAGFNK010000096">
    <property type="protein sequence ID" value="KAI9508313.1"/>
    <property type="molecule type" value="Genomic_DNA"/>
</dbReference>
<organism evidence="1 2">
    <name type="scientific">Russula earlei</name>
    <dbReference type="NCBI Taxonomy" id="71964"/>
    <lineage>
        <taxon>Eukaryota</taxon>
        <taxon>Fungi</taxon>
        <taxon>Dikarya</taxon>
        <taxon>Basidiomycota</taxon>
        <taxon>Agaricomycotina</taxon>
        <taxon>Agaricomycetes</taxon>
        <taxon>Russulales</taxon>
        <taxon>Russulaceae</taxon>
        <taxon>Russula</taxon>
    </lineage>
</organism>
<sequence length="494" mass="53078">MALSDSKLLFWNGKIPSKSIHFDAVFDKDRTETSPAPTAVPSLCGVPLKYISLVTLAVQNATLSLLMHYSRVSMPPSRAYSAASAVLATELLKGLISLLIALIRVRPNTSQHNFVLPSPLSNQLASSPLNPKVFLERCRIVGKEVFRPDCWKLSIPAILYVIQNNLQFVAAANLEAATFQVSYQMKILTTAAFSVILLRRKLTPLKWLALFFLALGVGIVQVQCSVAKTPSSDGPSVDVHTMIPFKGFLAVAAACFTSGLAGVYFEMVLKNSTADLWVRNVQLSLFSLLPALVPIIMAPSPSSGTPAHSVPSLTHLFANFTPWAWATVITQVLGGLITALVIKYADNIMKGFATSLSIVISFLASVGLFHFRITASFILGASVVLTATWLYSQPDSKQRVSCTVPFKFLRARRCSNAPPPVSPVPKRPLPSPINPNLATTSFGRRTPIGSPYSSPTTPVPPATAAAGFALASMRSYSMPSIPSPTTATTPEPPV</sequence>
<gene>
    <name evidence="1" type="ORF">F5148DRAFT_929900</name>
</gene>
<protein>
    <submittedName>
        <fullName evidence="1">Nucleotide-sugar transporter-domain-containing protein</fullName>
    </submittedName>
</protein>
<accession>A0ACC0U9L8</accession>
<evidence type="ECO:0000313" key="1">
    <source>
        <dbReference type="EMBL" id="KAI9508313.1"/>
    </source>
</evidence>
<keyword evidence="2" id="KW-1185">Reference proteome</keyword>
<dbReference type="Proteomes" id="UP001207468">
    <property type="component" value="Unassembled WGS sequence"/>
</dbReference>
<proteinExistence type="predicted"/>
<evidence type="ECO:0000313" key="2">
    <source>
        <dbReference type="Proteomes" id="UP001207468"/>
    </source>
</evidence>
<name>A0ACC0U9L8_9AGAM</name>